<protein>
    <submittedName>
        <fullName evidence="3">DUF5103 domain-containing protein</fullName>
    </submittedName>
</protein>
<dbReference type="RefSeq" id="WP_123205139.1">
    <property type="nucleotide sequence ID" value="NZ_RBEE01000011.1"/>
</dbReference>
<name>A0A3N0BXM9_9SPHI</name>
<reference evidence="3 4" key="1">
    <citation type="submission" date="2018-10" db="EMBL/GenBank/DDBJ databases">
        <title>Genome sequencing of Pedobacter jejuensis TNB23.</title>
        <authorList>
            <person name="Cho Y.-J."/>
            <person name="Cho A."/>
            <person name="Kim O.-S."/>
        </authorList>
    </citation>
    <scope>NUCLEOTIDE SEQUENCE [LARGE SCALE GENOMIC DNA]</scope>
    <source>
        <strain evidence="3 4">TNB23</strain>
    </source>
</reference>
<gene>
    <name evidence="3" type="ORF">D7004_06885</name>
</gene>
<feature type="domain" description="Type 9 secretion system plug protein N-terminal" evidence="2">
    <location>
        <begin position="35"/>
        <end position="159"/>
    </location>
</feature>
<keyword evidence="1" id="KW-0732">Signal</keyword>
<accession>A0A3N0BXM9</accession>
<evidence type="ECO:0000256" key="1">
    <source>
        <dbReference type="SAM" id="SignalP"/>
    </source>
</evidence>
<organism evidence="3 4">
    <name type="scientific">Pedobacter jejuensis</name>
    <dbReference type="NCBI Taxonomy" id="1268550"/>
    <lineage>
        <taxon>Bacteria</taxon>
        <taxon>Pseudomonadati</taxon>
        <taxon>Bacteroidota</taxon>
        <taxon>Sphingobacteriia</taxon>
        <taxon>Sphingobacteriales</taxon>
        <taxon>Sphingobacteriaceae</taxon>
        <taxon>Pedobacter</taxon>
    </lineage>
</organism>
<feature type="signal peptide" evidence="1">
    <location>
        <begin position="1"/>
        <end position="18"/>
    </location>
</feature>
<dbReference type="AlphaFoldDB" id="A0A3N0BXM9"/>
<proteinExistence type="predicted"/>
<dbReference type="Proteomes" id="UP000274046">
    <property type="component" value="Unassembled WGS sequence"/>
</dbReference>
<dbReference type="Pfam" id="PF17116">
    <property type="entry name" value="T9SS_plug_1st"/>
    <property type="match status" value="1"/>
</dbReference>
<comment type="caution">
    <text evidence="3">The sequence shown here is derived from an EMBL/GenBank/DDBJ whole genome shotgun (WGS) entry which is preliminary data.</text>
</comment>
<evidence type="ECO:0000313" key="4">
    <source>
        <dbReference type="Proteomes" id="UP000274046"/>
    </source>
</evidence>
<evidence type="ECO:0000313" key="3">
    <source>
        <dbReference type="EMBL" id="RNL54513.1"/>
    </source>
</evidence>
<dbReference type="InterPro" id="IPR031345">
    <property type="entry name" value="T9SS_Plug_N"/>
</dbReference>
<keyword evidence="4" id="KW-1185">Reference proteome</keyword>
<feature type="chain" id="PRO_5017970434" evidence="1">
    <location>
        <begin position="19"/>
        <end position="425"/>
    </location>
</feature>
<sequence>MHKIIFSILFFISTLTFAQTDKNFTNENKIYLPNIKTVLCSNSNKEQSIPVILLNSQETINFSFDDLLAGTKNYWYTVEHCTFDWKTSQISSLDYLDGFAEDRIINYRYSSNTTRKYTHYELSLPNSQVKPKIGGNYVLKIYEDNDKSKPVISQRFYILDSQVGIAAEVTNSMQVADRDKKQKINFTINHSIPIPNPYQDLKIAVIQNFNSNTVQINTRPSFVRPNQLVYNDLNTNDFLGDNEFRKFDTRSIRFKGDNIRDIFRDKESVSAMLFQDISRNTGTFANQLDENGNFFIRNTDGRDDRTEAEYISMLFTLNTSAPTTNGEAYVIGRFNNYSLSKENKLLYDAERKQFYASILMKQGLYDYEYAWLDKNTNTVTTTPFEGAFFQTENTYQIFVYYRRPGARWDTLIGYTNLSNRILDKR</sequence>
<evidence type="ECO:0000259" key="2">
    <source>
        <dbReference type="Pfam" id="PF17116"/>
    </source>
</evidence>
<dbReference type="EMBL" id="RBEE01000011">
    <property type="protein sequence ID" value="RNL54513.1"/>
    <property type="molecule type" value="Genomic_DNA"/>
</dbReference>
<dbReference type="OrthoDB" id="1522602at2"/>